<dbReference type="Gene3D" id="1.10.530.10">
    <property type="match status" value="1"/>
</dbReference>
<name>A0A5Y9FS35_CAMJU</name>
<protein>
    <submittedName>
        <fullName evidence="1">Lytic transglycosylase</fullName>
    </submittedName>
</protein>
<dbReference type="InterPro" id="IPR008258">
    <property type="entry name" value="Transglycosylase_SLT_dom_1"/>
</dbReference>
<organism evidence="1">
    <name type="scientific">Campylobacter jejuni</name>
    <dbReference type="NCBI Taxonomy" id="197"/>
    <lineage>
        <taxon>Bacteria</taxon>
        <taxon>Pseudomonadati</taxon>
        <taxon>Campylobacterota</taxon>
        <taxon>Epsilonproteobacteria</taxon>
        <taxon>Campylobacterales</taxon>
        <taxon>Campylobacteraceae</taxon>
        <taxon>Campylobacter</taxon>
    </lineage>
</organism>
<dbReference type="InterPro" id="IPR023346">
    <property type="entry name" value="Lysozyme-like_dom_sf"/>
</dbReference>
<reference evidence="1" key="1">
    <citation type="submission" date="2018-07" db="EMBL/GenBank/DDBJ databases">
        <authorList>
            <consortium name="PulseNet: The National Subtyping Network for Foodborne Disease Surveillance"/>
            <person name="Tarr C.L."/>
            <person name="Trees E."/>
            <person name="Katz L.S."/>
            <person name="Carleton-Romer H.A."/>
            <person name="Stroika S."/>
            <person name="Kucerova Z."/>
            <person name="Roache K.F."/>
            <person name="Sabol A.L."/>
            <person name="Besser J."/>
            <person name="Gerner-Smidt P."/>
        </authorList>
    </citation>
    <scope>NUCLEOTIDE SEQUENCE</scope>
    <source>
        <strain evidence="1">PNUSAC004535</strain>
    </source>
</reference>
<dbReference type="AlphaFoldDB" id="A0A5Y9FS35"/>
<accession>A0A5Y9FS35</accession>
<proteinExistence type="predicted"/>
<gene>
    <name evidence="1" type="ORF">DT944_08550</name>
</gene>
<dbReference type="RefSeq" id="WP_002844660.1">
    <property type="nucleotide sequence ID" value="NZ_JBDHNM010000015.1"/>
</dbReference>
<dbReference type="SUPFAM" id="SSF53955">
    <property type="entry name" value="Lysozyme-like"/>
    <property type="match status" value="1"/>
</dbReference>
<comment type="caution">
    <text evidence="1">The sequence shown here is derived from an EMBL/GenBank/DDBJ whole genome shotgun (WGS) entry which is preliminary data.</text>
</comment>
<dbReference type="EMBL" id="AACQMZ010000026">
    <property type="protein sequence ID" value="EAL7058350.1"/>
    <property type="molecule type" value="Genomic_DNA"/>
</dbReference>
<sequence>MIDIALIEQCKNPNVETQIIQKIIQIESNNQQFAININKVGSFMLKTKKEAENLANNFIKGGYSVDIGLMQFNSNNLKSSTFSHYSVEDLLDTCKNIKAGSDIFYLAYEATDEKLSKEERINQALSIYNTGNLEDGFNNGYVAKYNYISPNINLLEKARKSETRIEIKFQPFNLQTQKRIQNDK</sequence>
<dbReference type="Pfam" id="PF01464">
    <property type="entry name" value="SLT"/>
    <property type="match status" value="1"/>
</dbReference>
<evidence type="ECO:0000313" key="1">
    <source>
        <dbReference type="EMBL" id="EAL7058350.1"/>
    </source>
</evidence>